<dbReference type="RefSeq" id="WP_108657678.1">
    <property type="nucleotide sequence ID" value="NZ_CP028957.1"/>
</dbReference>
<evidence type="ECO:0000256" key="1">
    <source>
        <dbReference type="ARBA" id="ARBA00010873"/>
    </source>
</evidence>
<dbReference type="Proteomes" id="UP000244682">
    <property type="component" value="Plasmid unnamed1"/>
</dbReference>
<protein>
    <submittedName>
        <fullName evidence="4">Mobilization protein</fullName>
    </submittedName>
</protein>
<keyword evidence="4" id="KW-0614">Plasmid</keyword>
<evidence type="ECO:0000313" key="5">
    <source>
        <dbReference type="Proteomes" id="UP000244682"/>
    </source>
</evidence>
<organism evidence="4 5">
    <name type="scientific">Morganella morganii</name>
    <name type="common">Proteus morganii</name>
    <dbReference type="NCBI Taxonomy" id="582"/>
    <lineage>
        <taxon>Bacteria</taxon>
        <taxon>Pseudomonadati</taxon>
        <taxon>Pseudomonadota</taxon>
        <taxon>Gammaproteobacteria</taxon>
        <taxon>Enterobacterales</taxon>
        <taxon>Morganellaceae</taxon>
        <taxon>Morganella</taxon>
    </lineage>
</organism>
<accession>A0AAU8ZRS1</accession>
<evidence type="ECO:0000256" key="2">
    <source>
        <dbReference type="ARBA" id="ARBA00022971"/>
    </source>
</evidence>
<comment type="similarity">
    <text evidence="1">Belongs to the MobA/MobL family.</text>
</comment>
<keyword evidence="2" id="KW-0184">Conjugation</keyword>
<reference evidence="4 5" key="1">
    <citation type="submission" date="2018-04" db="EMBL/GenBank/DDBJ databases">
        <title>Whole genome sequencing of Morganella morganii AR_0133.</title>
        <authorList>
            <person name="Conlan S."/>
            <person name="Thomas P.J."/>
            <person name="Mullikin J."/>
            <person name="Frank K.M."/>
            <person name="Segre J.A."/>
        </authorList>
    </citation>
    <scope>NUCLEOTIDE SEQUENCE [LARGE SCALE GENOMIC DNA]</scope>
    <source>
        <strain evidence="4 5">AR_0133</strain>
        <plasmid evidence="4 5">unnamed1</plasmid>
    </source>
</reference>
<proteinExistence type="inferred from homology"/>
<dbReference type="EMBL" id="CP028957">
    <property type="protein sequence ID" value="AWC96095.1"/>
    <property type="molecule type" value="Genomic_DNA"/>
</dbReference>
<evidence type="ECO:0000313" key="4">
    <source>
        <dbReference type="EMBL" id="AWC96095.1"/>
    </source>
</evidence>
<geneLocation type="plasmid" evidence="4 5">
    <name>unnamed1</name>
</geneLocation>
<evidence type="ECO:0000259" key="3">
    <source>
        <dbReference type="Pfam" id="PF03389"/>
    </source>
</evidence>
<dbReference type="Gene3D" id="3.30.930.30">
    <property type="match status" value="1"/>
</dbReference>
<gene>
    <name evidence="4" type="ORF">AM380_20665</name>
</gene>
<name>A0AAU8ZRS1_MORMO</name>
<dbReference type="Pfam" id="PF03389">
    <property type="entry name" value="MobA_MobL"/>
    <property type="match status" value="1"/>
</dbReference>
<dbReference type="AlphaFoldDB" id="A0AAU8ZRS1"/>
<feature type="domain" description="MobA/MobL protein" evidence="3">
    <location>
        <begin position="25"/>
        <end position="220"/>
    </location>
</feature>
<sequence length="312" mass="36394">MATYHFSVKFGAKGRGGAHADYITREGKYQGRGDLIHAEHGNMPGWAQDEPRHFWLAADLFERKNGSAYREFEIALPRELNREQQTDLIREFVRRELGERHAYTFAIHNPAAGIDGGEQPHAHVMMSLRVNDGIERAPDLYFKRFNAKYPERGGAQKDSGHSLTLSEQREALVDLRARWAETHNRYLDALGIENSRIDHRSLAEQGVDRQPEYHLGFEASGRLTDEDRTAIKQLREQPDIERYSQEKMTYFDFHDEKWLAGYRQAMADYRDRFEQSFTADLKRDIAEQKQVTDRHFVREKTIDRERGFGYGD</sequence>
<dbReference type="InterPro" id="IPR005053">
    <property type="entry name" value="MobA_MobL"/>
</dbReference>